<gene>
    <name evidence="9" type="primary">panC_2</name>
    <name evidence="8" type="synonym">panC</name>
    <name evidence="9" type="ORF">GCM10023196_052780</name>
</gene>
<name>A0ABP8UFM5_9ACTN</name>
<dbReference type="EMBL" id="BAABHK010000007">
    <property type="protein sequence ID" value="GAA4629832.1"/>
    <property type="molecule type" value="Genomic_DNA"/>
</dbReference>
<dbReference type="Pfam" id="PF02569">
    <property type="entry name" value="Pantoate_ligase"/>
    <property type="match status" value="1"/>
</dbReference>
<proteinExistence type="inferred from homology"/>
<comment type="subcellular location">
    <subcellularLocation>
        <location evidence="8">Cytoplasm</location>
    </subcellularLocation>
</comment>
<keyword evidence="4 8" id="KW-0566">Pantothenate biosynthesis</keyword>
<comment type="pathway">
    <text evidence="1 8">Cofactor biosynthesis; (R)-pantothenate biosynthesis; (R)-pantothenate from (R)-pantoate and beta-alanine: step 1/1.</text>
</comment>
<feature type="binding site" evidence="8">
    <location>
        <begin position="156"/>
        <end position="159"/>
    </location>
    <ligand>
        <name>ATP</name>
        <dbReference type="ChEBI" id="CHEBI:30616"/>
    </ligand>
</feature>
<evidence type="ECO:0000256" key="8">
    <source>
        <dbReference type="HAMAP-Rule" id="MF_00158"/>
    </source>
</evidence>
<dbReference type="NCBIfam" id="TIGR00125">
    <property type="entry name" value="cyt_tran_rel"/>
    <property type="match status" value="1"/>
</dbReference>
<organism evidence="9 10">
    <name type="scientific">Actinoallomurus vinaceus</name>
    <dbReference type="NCBI Taxonomy" id="1080074"/>
    <lineage>
        <taxon>Bacteria</taxon>
        <taxon>Bacillati</taxon>
        <taxon>Actinomycetota</taxon>
        <taxon>Actinomycetes</taxon>
        <taxon>Streptosporangiales</taxon>
        <taxon>Thermomonosporaceae</taxon>
        <taxon>Actinoallomurus</taxon>
    </lineage>
</organism>
<evidence type="ECO:0000313" key="10">
    <source>
        <dbReference type="Proteomes" id="UP001501442"/>
    </source>
</evidence>
<comment type="function">
    <text evidence="8">Catalyzes the condensation of pantoate with beta-alanine in an ATP-dependent reaction via a pantoyl-adenylate intermediate.</text>
</comment>
<feature type="binding site" evidence="8">
    <location>
        <begin position="193"/>
        <end position="196"/>
    </location>
    <ligand>
        <name>ATP</name>
        <dbReference type="ChEBI" id="CHEBI:30616"/>
    </ligand>
</feature>
<dbReference type="InterPro" id="IPR042176">
    <property type="entry name" value="Pantoate_ligase_C"/>
</dbReference>
<evidence type="ECO:0000256" key="5">
    <source>
        <dbReference type="ARBA" id="ARBA00022741"/>
    </source>
</evidence>
<keyword evidence="6 8" id="KW-0067">ATP-binding</keyword>
<evidence type="ECO:0000256" key="7">
    <source>
        <dbReference type="ARBA" id="ARBA00048258"/>
    </source>
</evidence>
<feature type="active site" description="Proton donor" evidence="8">
    <location>
        <position position="46"/>
    </location>
</feature>
<dbReference type="InterPro" id="IPR003721">
    <property type="entry name" value="Pantoate_ligase"/>
</dbReference>
<feature type="binding site" evidence="8">
    <location>
        <position position="162"/>
    </location>
    <ligand>
        <name>(R)-pantoate</name>
        <dbReference type="ChEBI" id="CHEBI:15980"/>
    </ligand>
</feature>
<keyword evidence="10" id="KW-1185">Reference proteome</keyword>
<dbReference type="NCBIfam" id="TIGR00018">
    <property type="entry name" value="panC"/>
    <property type="match status" value="1"/>
</dbReference>
<dbReference type="RefSeq" id="WP_345433683.1">
    <property type="nucleotide sequence ID" value="NZ_BAABHK010000007.1"/>
</dbReference>
<dbReference type="InterPro" id="IPR014729">
    <property type="entry name" value="Rossmann-like_a/b/a_fold"/>
</dbReference>
<evidence type="ECO:0000256" key="3">
    <source>
        <dbReference type="ARBA" id="ARBA00022598"/>
    </source>
</evidence>
<dbReference type="PANTHER" id="PTHR21299">
    <property type="entry name" value="CYTIDYLATE KINASE/PANTOATE-BETA-ALANINE LIGASE"/>
    <property type="match status" value="1"/>
</dbReference>
<dbReference type="GO" id="GO:0016874">
    <property type="term" value="F:ligase activity"/>
    <property type="evidence" value="ECO:0007669"/>
    <property type="project" value="UniProtKB-KW"/>
</dbReference>
<evidence type="ECO:0000256" key="6">
    <source>
        <dbReference type="ARBA" id="ARBA00022840"/>
    </source>
</evidence>
<comment type="catalytic activity">
    <reaction evidence="7 8">
        <text>(R)-pantoate + beta-alanine + ATP = (R)-pantothenate + AMP + diphosphate + H(+)</text>
        <dbReference type="Rhea" id="RHEA:10912"/>
        <dbReference type="ChEBI" id="CHEBI:15378"/>
        <dbReference type="ChEBI" id="CHEBI:15980"/>
        <dbReference type="ChEBI" id="CHEBI:29032"/>
        <dbReference type="ChEBI" id="CHEBI:30616"/>
        <dbReference type="ChEBI" id="CHEBI:33019"/>
        <dbReference type="ChEBI" id="CHEBI:57966"/>
        <dbReference type="ChEBI" id="CHEBI:456215"/>
        <dbReference type="EC" id="6.3.2.1"/>
    </reaction>
</comment>
<dbReference type="Proteomes" id="UP001501442">
    <property type="component" value="Unassembled WGS sequence"/>
</dbReference>
<keyword evidence="3 8" id="KW-0436">Ligase</keyword>
<sequence>MSASGKPWSPLLIDRIDRLSRVRENWWADGRRVALVPTMGALHDGHRALIRTARRLGEAVVVTIFVNPLQFLPGEDFDRYPRRLEADLRTCAAEHADLVFAPSRSEIYPADPEVTVCAGAMGRVLEGATRPGHFDGMLTVVLKLLHLVRPDIAVFGEKDGQQLALIRKMVTDLDVPVRIQSEPTVRDSDGLALSSRNAYLSDAERSSARALPRALFAGRDAAGGGRDAVLRAGRKALDDGAAASPPVELDYLTLVSPDTWTEIPPGMTGPAILAVAAKVGDTRLIDNLPLVLGPE</sequence>
<comment type="subunit">
    <text evidence="8">Homodimer.</text>
</comment>
<comment type="similarity">
    <text evidence="2 8">Belongs to the pantothenate synthetase family.</text>
</comment>
<dbReference type="HAMAP" id="MF_00158">
    <property type="entry name" value="PanC"/>
    <property type="match status" value="1"/>
</dbReference>
<keyword evidence="8" id="KW-0963">Cytoplasm</keyword>
<feature type="binding site" evidence="8">
    <location>
        <position position="185"/>
    </location>
    <ligand>
        <name>ATP</name>
        <dbReference type="ChEBI" id="CHEBI:30616"/>
    </ligand>
</feature>
<evidence type="ECO:0000256" key="1">
    <source>
        <dbReference type="ARBA" id="ARBA00004990"/>
    </source>
</evidence>
<feature type="binding site" evidence="8">
    <location>
        <position position="70"/>
    </location>
    <ligand>
        <name>(R)-pantoate</name>
        <dbReference type="ChEBI" id="CHEBI:15980"/>
    </ligand>
</feature>
<keyword evidence="5 8" id="KW-0547">Nucleotide-binding</keyword>
<evidence type="ECO:0000256" key="4">
    <source>
        <dbReference type="ARBA" id="ARBA00022655"/>
    </source>
</evidence>
<accession>A0ABP8UFM5</accession>
<feature type="binding site" evidence="8">
    <location>
        <begin position="39"/>
        <end position="46"/>
    </location>
    <ligand>
        <name>ATP</name>
        <dbReference type="ChEBI" id="CHEBI:30616"/>
    </ligand>
</feature>
<comment type="caution">
    <text evidence="9">The sequence shown here is derived from an EMBL/GenBank/DDBJ whole genome shotgun (WGS) entry which is preliminary data.</text>
</comment>
<evidence type="ECO:0000256" key="2">
    <source>
        <dbReference type="ARBA" id="ARBA00009256"/>
    </source>
</evidence>
<dbReference type="SUPFAM" id="SSF52374">
    <property type="entry name" value="Nucleotidylyl transferase"/>
    <property type="match status" value="1"/>
</dbReference>
<dbReference type="Gene3D" id="3.40.50.620">
    <property type="entry name" value="HUPs"/>
    <property type="match status" value="1"/>
</dbReference>
<feature type="binding site" evidence="8">
    <location>
        <position position="70"/>
    </location>
    <ligand>
        <name>beta-alanine</name>
        <dbReference type="ChEBI" id="CHEBI:57966"/>
    </ligand>
</feature>
<dbReference type="PANTHER" id="PTHR21299:SF1">
    <property type="entry name" value="PANTOATE--BETA-ALANINE LIGASE"/>
    <property type="match status" value="1"/>
</dbReference>
<dbReference type="InterPro" id="IPR004821">
    <property type="entry name" value="Cyt_trans-like"/>
</dbReference>
<dbReference type="Gene3D" id="3.30.1300.10">
    <property type="entry name" value="Pantoate-beta-alanine ligase, C-terminal domain"/>
    <property type="match status" value="1"/>
</dbReference>
<dbReference type="CDD" id="cd00560">
    <property type="entry name" value="PanC"/>
    <property type="match status" value="1"/>
</dbReference>
<comment type="miscellaneous">
    <text evidence="8">The reaction proceeds by a bi uni uni bi ping pong mechanism.</text>
</comment>
<reference evidence="10" key="1">
    <citation type="journal article" date="2019" name="Int. J. Syst. Evol. Microbiol.">
        <title>The Global Catalogue of Microorganisms (GCM) 10K type strain sequencing project: providing services to taxonomists for standard genome sequencing and annotation.</title>
        <authorList>
            <consortium name="The Broad Institute Genomics Platform"/>
            <consortium name="The Broad Institute Genome Sequencing Center for Infectious Disease"/>
            <person name="Wu L."/>
            <person name="Ma J."/>
        </authorList>
    </citation>
    <scope>NUCLEOTIDE SEQUENCE [LARGE SCALE GENOMIC DNA]</scope>
    <source>
        <strain evidence="10">JCM 17939</strain>
    </source>
</reference>
<protein>
    <recommendedName>
        <fullName evidence="8">Pantothenate synthetase</fullName>
        <shortName evidence="8">PS</shortName>
        <ecNumber evidence="8">6.3.2.1</ecNumber>
    </recommendedName>
    <alternativeName>
        <fullName evidence="8">Pantoate--beta-alanine ligase</fullName>
    </alternativeName>
    <alternativeName>
        <fullName evidence="8">Pantoate-activating enzyme</fullName>
    </alternativeName>
</protein>
<evidence type="ECO:0000313" key="9">
    <source>
        <dbReference type="EMBL" id="GAA4629832.1"/>
    </source>
</evidence>
<dbReference type="EC" id="6.3.2.1" evidence="8"/>